<proteinExistence type="predicted"/>
<dbReference type="InterPro" id="IPR050373">
    <property type="entry name" value="Fibrinogen_C-term_domain"/>
</dbReference>
<dbReference type="Gene3D" id="3.90.215.10">
    <property type="entry name" value="Gamma Fibrinogen, chain A, domain 1"/>
    <property type="match status" value="1"/>
</dbReference>
<accession>A0AAN8K159</accession>
<evidence type="ECO:0000259" key="1">
    <source>
        <dbReference type="PROSITE" id="PS51406"/>
    </source>
</evidence>
<dbReference type="InterPro" id="IPR002181">
    <property type="entry name" value="Fibrinogen_a/b/g_C_dom"/>
</dbReference>
<keyword evidence="3" id="KW-1185">Reference proteome</keyword>
<reference evidence="2 3" key="1">
    <citation type="submission" date="2024-01" db="EMBL/GenBank/DDBJ databases">
        <title>The genome of the rayed Mediterranean limpet Patella caerulea (Linnaeus, 1758).</title>
        <authorList>
            <person name="Anh-Thu Weber A."/>
            <person name="Halstead-Nussloch G."/>
        </authorList>
    </citation>
    <scope>NUCLEOTIDE SEQUENCE [LARGE SCALE GENOMIC DNA]</scope>
    <source>
        <strain evidence="2">AATW-2023a</strain>
        <tissue evidence="2">Whole specimen</tissue>
    </source>
</reference>
<name>A0AAN8K159_PATCE</name>
<organism evidence="2 3">
    <name type="scientific">Patella caerulea</name>
    <name type="common">Rayed Mediterranean limpet</name>
    <dbReference type="NCBI Taxonomy" id="87958"/>
    <lineage>
        <taxon>Eukaryota</taxon>
        <taxon>Metazoa</taxon>
        <taxon>Spiralia</taxon>
        <taxon>Lophotrochozoa</taxon>
        <taxon>Mollusca</taxon>
        <taxon>Gastropoda</taxon>
        <taxon>Patellogastropoda</taxon>
        <taxon>Patelloidea</taxon>
        <taxon>Patellidae</taxon>
        <taxon>Patella</taxon>
    </lineage>
</organism>
<dbReference type="InterPro" id="IPR036056">
    <property type="entry name" value="Fibrinogen-like_C"/>
</dbReference>
<gene>
    <name evidence="2" type="ORF">SNE40_008482</name>
</gene>
<feature type="domain" description="Fibrinogen C-terminal" evidence="1">
    <location>
        <begin position="1"/>
        <end position="138"/>
    </location>
</feature>
<evidence type="ECO:0000313" key="2">
    <source>
        <dbReference type="EMBL" id="KAK6186444.1"/>
    </source>
</evidence>
<comment type="caution">
    <text evidence="2">The sequence shown here is derived from an EMBL/GenBank/DDBJ whole genome shotgun (WGS) entry which is preliminary data.</text>
</comment>
<dbReference type="GO" id="GO:0005615">
    <property type="term" value="C:extracellular space"/>
    <property type="evidence" value="ECO:0007669"/>
    <property type="project" value="TreeGrafter"/>
</dbReference>
<dbReference type="Proteomes" id="UP001347796">
    <property type="component" value="Unassembled WGS sequence"/>
</dbReference>
<dbReference type="InterPro" id="IPR014716">
    <property type="entry name" value="Fibrinogen_a/b/g_C_1"/>
</dbReference>
<protein>
    <recommendedName>
        <fullName evidence="1">Fibrinogen C-terminal domain-containing protein</fullName>
    </recommendedName>
</protein>
<sequence length="185" mass="21549">MRHYKDHPFSFNRTWDEYVNGFMEDEYRVWIGLETLHQITKHTPHQVLVFMVYMQYNADTMWGFEAEYTDFKVGNRSTHYTITYSSYIPRTSNSLGDTLNGLNGSSFSTYDRDNDGDDNRSCALQYAGGWWFNGLNGCSTNSITSFFTCPTQNCGPMAIKKFPGHQYLYQYDKVVAVMLFLKTEQ</sequence>
<evidence type="ECO:0000313" key="3">
    <source>
        <dbReference type="Proteomes" id="UP001347796"/>
    </source>
</evidence>
<dbReference type="Pfam" id="PF00147">
    <property type="entry name" value="Fibrinogen_C"/>
    <property type="match status" value="1"/>
</dbReference>
<dbReference type="PROSITE" id="PS51406">
    <property type="entry name" value="FIBRINOGEN_C_2"/>
    <property type="match status" value="1"/>
</dbReference>
<dbReference type="PANTHER" id="PTHR19143">
    <property type="entry name" value="FIBRINOGEN/TENASCIN/ANGIOPOEITIN"/>
    <property type="match status" value="1"/>
</dbReference>
<dbReference type="SUPFAM" id="SSF56496">
    <property type="entry name" value="Fibrinogen C-terminal domain-like"/>
    <property type="match status" value="1"/>
</dbReference>
<dbReference type="SMART" id="SM00186">
    <property type="entry name" value="FBG"/>
    <property type="match status" value="1"/>
</dbReference>
<dbReference type="EMBL" id="JAZGQO010000006">
    <property type="protein sequence ID" value="KAK6186444.1"/>
    <property type="molecule type" value="Genomic_DNA"/>
</dbReference>
<dbReference type="AlphaFoldDB" id="A0AAN8K159"/>